<reference evidence="3" key="1">
    <citation type="submission" date="2020-03" db="EMBL/GenBank/DDBJ databases">
        <title>Site-based positive gene gene selection in Geosmithia morbida across the United States reveals a broad range of putative effectors and factors for local host and environmental adapation.</title>
        <authorList>
            <person name="Onufrak A."/>
            <person name="Murdoch R.W."/>
            <person name="Gazis R."/>
            <person name="Huff M."/>
            <person name="Staton M."/>
            <person name="Klingeman W."/>
            <person name="Hadziabdic D."/>
        </authorList>
    </citation>
    <scope>NUCLEOTIDE SEQUENCE</scope>
    <source>
        <strain evidence="3">1262</strain>
    </source>
</reference>
<keyword evidence="4" id="KW-1185">Reference proteome</keyword>
<dbReference type="Proteomes" id="UP000749293">
    <property type="component" value="Unassembled WGS sequence"/>
</dbReference>
<dbReference type="PROSITE" id="PS50280">
    <property type="entry name" value="SET"/>
    <property type="match status" value="1"/>
</dbReference>
<dbReference type="Pfam" id="PF00856">
    <property type="entry name" value="SET"/>
    <property type="match status" value="1"/>
</dbReference>
<dbReference type="EMBL" id="JAANYQ010000008">
    <property type="protein sequence ID" value="KAF4122689.1"/>
    <property type="molecule type" value="Genomic_DNA"/>
</dbReference>
<organism evidence="3 4">
    <name type="scientific">Geosmithia morbida</name>
    <dbReference type="NCBI Taxonomy" id="1094350"/>
    <lineage>
        <taxon>Eukaryota</taxon>
        <taxon>Fungi</taxon>
        <taxon>Dikarya</taxon>
        <taxon>Ascomycota</taxon>
        <taxon>Pezizomycotina</taxon>
        <taxon>Sordariomycetes</taxon>
        <taxon>Hypocreomycetidae</taxon>
        <taxon>Hypocreales</taxon>
        <taxon>Bionectriaceae</taxon>
        <taxon>Geosmithia</taxon>
    </lineage>
</organism>
<feature type="compositionally biased region" description="Polar residues" evidence="1">
    <location>
        <begin position="7"/>
        <end position="55"/>
    </location>
</feature>
<accession>A0A9P5D5P0</accession>
<evidence type="ECO:0000256" key="1">
    <source>
        <dbReference type="SAM" id="MobiDB-lite"/>
    </source>
</evidence>
<evidence type="ECO:0000313" key="4">
    <source>
        <dbReference type="Proteomes" id="UP000749293"/>
    </source>
</evidence>
<dbReference type="InterPro" id="IPR046341">
    <property type="entry name" value="SET_dom_sf"/>
</dbReference>
<sequence length="203" mass="22028">MAVPKNWPSTLPYLTSPSHSKHLSPSQVQALRTKPPSTSTGPSIRPSTPSTVPAAYTQTPSGNVRIQTIQTPSHPASGQRGLFATRDLKPGAFILPYLGRVHSSGPADTDPQSDYDLWLDKEAGVAVDAARQGNEGRFVNDYRGVADRPNAEFGTVWCEKWAQLCVGFWVVGRPGKKGRVEGVRKGEEILVSYGKGFWGERPS</sequence>
<proteinExistence type="predicted"/>
<name>A0A9P5D5P0_9HYPO</name>
<dbReference type="OrthoDB" id="5792673at2759"/>
<evidence type="ECO:0000259" key="2">
    <source>
        <dbReference type="PROSITE" id="PS50280"/>
    </source>
</evidence>
<dbReference type="InterPro" id="IPR001214">
    <property type="entry name" value="SET_dom"/>
</dbReference>
<dbReference type="Gene3D" id="2.170.270.10">
    <property type="entry name" value="SET domain"/>
    <property type="match status" value="1"/>
</dbReference>
<dbReference type="GeneID" id="55973219"/>
<dbReference type="SUPFAM" id="SSF82199">
    <property type="entry name" value="SET domain"/>
    <property type="match status" value="1"/>
</dbReference>
<comment type="caution">
    <text evidence="3">The sequence shown here is derived from an EMBL/GenBank/DDBJ whole genome shotgun (WGS) entry which is preliminary data.</text>
</comment>
<gene>
    <name evidence="3" type="ORF">GMORB2_6996</name>
</gene>
<dbReference type="RefSeq" id="XP_035321341.1">
    <property type="nucleotide sequence ID" value="XM_035468961.1"/>
</dbReference>
<feature type="domain" description="SET" evidence="2">
    <location>
        <begin position="64"/>
        <end position="194"/>
    </location>
</feature>
<protein>
    <submittedName>
        <fullName evidence="3">SET protein</fullName>
    </submittedName>
</protein>
<feature type="region of interest" description="Disordered" evidence="1">
    <location>
        <begin position="1"/>
        <end position="55"/>
    </location>
</feature>
<dbReference type="AlphaFoldDB" id="A0A9P5D5P0"/>
<evidence type="ECO:0000313" key="3">
    <source>
        <dbReference type="EMBL" id="KAF4122689.1"/>
    </source>
</evidence>